<gene>
    <name evidence="1" type="ORF">MUU47_16155</name>
</gene>
<proteinExistence type="predicted"/>
<evidence type="ECO:0000313" key="2">
    <source>
        <dbReference type="Proteomes" id="UP001205357"/>
    </source>
</evidence>
<comment type="caution">
    <text evidence="1">The sequence shown here is derived from an EMBL/GenBank/DDBJ whole genome shotgun (WGS) entry which is preliminary data.</text>
</comment>
<name>A0ABT2E424_9ENTR</name>
<keyword evidence="2" id="KW-1185">Reference proteome</keyword>
<protein>
    <submittedName>
        <fullName evidence="1">Uncharacterized protein</fullName>
    </submittedName>
</protein>
<dbReference type="Proteomes" id="UP001205357">
    <property type="component" value="Unassembled WGS sequence"/>
</dbReference>
<evidence type="ECO:0000313" key="1">
    <source>
        <dbReference type="EMBL" id="MCS2162624.1"/>
    </source>
</evidence>
<sequence length="306" mass="35286">MTTRKKVSSSIQEEINIWKKNNIPALEYCDLHRATELLNCKLNDLLHWAEIGAIELCLKFTGFEVCLTYEDDIKHLNDLKEWLRYRLSNNKTDKIKLSGIIPCHIPGSNVNSDDCDEMFAYMYHIFGLWTPIIPPYNNLYSSLQFNREKQITSNLLLKPADEDSTSIRAMVLPTEMQNEIFDSIHPAKKLFSITPSDLFITKNQIEKIYNHDGKPIPNYINGGIDIPLGIEMPIKPENINLNTNMLGQLIDMLISSVPELGPDVAKTNPNRKRGFLVAYLNDQQNIKKLVDYKIPNYDTFVKYFKK</sequence>
<reference evidence="1 2" key="1">
    <citation type="submission" date="2022-04" db="EMBL/GenBank/DDBJ databases">
        <title>Proposal of a three novel species of Scandinavium, Scandinavium hiltneri, Scandinavium manionii, Scandinavium tedordense.</title>
        <authorList>
            <person name="Maddock D.W."/>
            <person name="Brady C.L."/>
            <person name="Denman S."/>
            <person name="Arnold D."/>
        </authorList>
    </citation>
    <scope>NUCLEOTIDE SEQUENCE [LARGE SCALE GENOMIC DNA]</scope>
    <source>
        <strain evidence="1 2">H11S7</strain>
    </source>
</reference>
<organism evidence="1 2">
    <name type="scientific">Scandinavium hiltneri</name>
    <dbReference type="NCBI Taxonomy" id="2926519"/>
    <lineage>
        <taxon>Bacteria</taxon>
        <taxon>Pseudomonadati</taxon>
        <taxon>Pseudomonadota</taxon>
        <taxon>Gammaproteobacteria</taxon>
        <taxon>Enterobacterales</taxon>
        <taxon>Enterobacteriaceae</taxon>
        <taxon>Scandinavium</taxon>
    </lineage>
</organism>
<dbReference type="RefSeq" id="WP_258989162.1">
    <property type="nucleotide sequence ID" value="NZ_JALIGE010000075.1"/>
</dbReference>
<dbReference type="EMBL" id="JALIGE010000075">
    <property type="protein sequence ID" value="MCS2162624.1"/>
    <property type="molecule type" value="Genomic_DNA"/>
</dbReference>
<accession>A0ABT2E424</accession>